<evidence type="ECO:0000256" key="5">
    <source>
        <dbReference type="ARBA" id="ARBA00022968"/>
    </source>
</evidence>
<sequence length="428" mass="48776">MQISLGRLCPRRRRSRCCLSVAMLFVVVVITIRIFIASVECSREESIRILKQLCREYYNGNVVGNLCSDLCDTYSLQFVGCINYHGGKAVFRMKWKEETVILKAKKQYINDYNLPIYIETLSDIVKMVADSVNFNLPVKPGTFTDKELFTKLWKDDFEKYIVHDELAAGNSKTISWKRAACNSLWSLLQQDEYQLIALYQNYSYFPQLYGTCGHFYALNNMPPGDLLSPFTANIVKIWNQPWKSRAPVALKLINLMQNFDETFSQVLHMCDMKGENFGISEDGTVRAIDVDMAIFENRLESDLSYSNCTKHDDCSFFDCHGWCDVAAKRCFGIRTNNNLQILCEKILQSHGSNAFTGLLHSPPSSVPELTSIISECAVPSPPMSLLPGCTKAGKSVRCLITPDKYPIRHRAEKKYYDILRALIVKSLK</sequence>
<dbReference type="Pfam" id="PF12260">
    <property type="entry name" value="PIP49_C"/>
    <property type="match status" value="1"/>
</dbReference>
<keyword evidence="4" id="KW-0256">Endoplasmic reticulum</keyword>
<keyword evidence="7 9" id="KW-0472">Membrane</keyword>
<proteinExistence type="inferred from homology"/>
<reference evidence="11" key="1">
    <citation type="journal article" date="2023" name="Mol. Biol. Evol.">
        <title>Third-Generation Sequencing Reveals the Adaptive Role of the Epigenome in Three Deep-Sea Polychaetes.</title>
        <authorList>
            <person name="Perez M."/>
            <person name="Aroh O."/>
            <person name="Sun Y."/>
            <person name="Lan Y."/>
            <person name="Juniper S.K."/>
            <person name="Young C.R."/>
            <person name="Angers B."/>
            <person name="Qian P.Y."/>
        </authorList>
    </citation>
    <scope>NUCLEOTIDE SEQUENCE</scope>
    <source>
        <strain evidence="11">P08H-3</strain>
    </source>
</reference>
<evidence type="ECO:0000256" key="4">
    <source>
        <dbReference type="ARBA" id="ARBA00022824"/>
    </source>
</evidence>
<evidence type="ECO:0000256" key="8">
    <source>
        <dbReference type="ARBA" id="ARBA00023157"/>
    </source>
</evidence>
<dbReference type="GO" id="GO:0005789">
    <property type="term" value="C:endoplasmic reticulum membrane"/>
    <property type="evidence" value="ECO:0007669"/>
    <property type="project" value="UniProtKB-SubCell"/>
</dbReference>
<keyword evidence="5" id="KW-0735">Signal-anchor</keyword>
<evidence type="ECO:0000256" key="6">
    <source>
        <dbReference type="ARBA" id="ARBA00022989"/>
    </source>
</evidence>
<evidence type="ECO:0000259" key="10">
    <source>
        <dbReference type="SMART" id="SM01299"/>
    </source>
</evidence>
<feature type="transmembrane region" description="Helical" evidence="9">
    <location>
        <begin position="21"/>
        <end position="39"/>
    </location>
</feature>
<accession>A0AAD9J8L4</accession>
<evidence type="ECO:0000256" key="1">
    <source>
        <dbReference type="ARBA" id="ARBA00004648"/>
    </source>
</evidence>
<feature type="domain" description="FAM69 N-terminal" evidence="10">
    <location>
        <begin position="12"/>
        <end position="136"/>
    </location>
</feature>
<dbReference type="InterPro" id="IPR022049">
    <property type="entry name" value="FAM69_kinase_dom"/>
</dbReference>
<comment type="caution">
    <text evidence="11">The sequence shown here is derived from an EMBL/GenBank/DDBJ whole genome shotgun (WGS) entry which is preliminary data.</text>
</comment>
<name>A0AAD9J8L4_9ANNE</name>
<dbReference type="SMART" id="SM01299">
    <property type="entry name" value="PIP49_N"/>
    <property type="match status" value="1"/>
</dbReference>
<comment type="similarity">
    <text evidence="2">Belongs to the DIPK family.</text>
</comment>
<keyword evidence="3 9" id="KW-0812">Transmembrane</keyword>
<dbReference type="EMBL" id="JAODUP010000504">
    <property type="protein sequence ID" value="KAK2148289.1"/>
    <property type="molecule type" value="Genomic_DNA"/>
</dbReference>
<keyword evidence="6 9" id="KW-1133">Transmembrane helix</keyword>
<keyword evidence="12" id="KW-1185">Reference proteome</keyword>
<keyword evidence="8" id="KW-1015">Disulfide bond</keyword>
<evidence type="ECO:0000256" key="2">
    <source>
        <dbReference type="ARBA" id="ARBA00006338"/>
    </source>
</evidence>
<evidence type="ECO:0000256" key="9">
    <source>
        <dbReference type="SAM" id="Phobius"/>
    </source>
</evidence>
<organism evidence="11 12">
    <name type="scientific">Paralvinella palmiformis</name>
    <dbReference type="NCBI Taxonomy" id="53620"/>
    <lineage>
        <taxon>Eukaryota</taxon>
        <taxon>Metazoa</taxon>
        <taxon>Spiralia</taxon>
        <taxon>Lophotrochozoa</taxon>
        <taxon>Annelida</taxon>
        <taxon>Polychaeta</taxon>
        <taxon>Sedentaria</taxon>
        <taxon>Canalipalpata</taxon>
        <taxon>Terebellida</taxon>
        <taxon>Terebelliformia</taxon>
        <taxon>Alvinellidae</taxon>
        <taxon>Paralvinella</taxon>
    </lineage>
</organism>
<evidence type="ECO:0000313" key="12">
    <source>
        <dbReference type="Proteomes" id="UP001208570"/>
    </source>
</evidence>
<dbReference type="PANTHER" id="PTHR21093">
    <property type="entry name" value="DIVERGENT PROTEIN KINASE DOMAIN 1C-RELATED"/>
    <property type="match status" value="1"/>
</dbReference>
<dbReference type="InterPro" id="IPR029244">
    <property type="entry name" value="FAM69_N"/>
</dbReference>
<dbReference type="AlphaFoldDB" id="A0AAD9J8L4"/>
<dbReference type="PANTHER" id="PTHR21093:SF2">
    <property type="entry name" value="DIVERGENT PROTEIN KINASE DOMAIN 1C"/>
    <property type="match status" value="1"/>
</dbReference>
<evidence type="ECO:0000256" key="7">
    <source>
        <dbReference type="ARBA" id="ARBA00023136"/>
    </source>
</evidence>
<evidence type="ECO:0000313" key="11">
    <source>
        <dbReference type="EMBL" id="KAK2148289.1"/>
    </source>
</evidence>
<protein>
    <recommendedName>
        <fullName evidence="10">FAM69 N-terminal domain-containing protein</fullName>
    </recommendedName>
</protein>
<comment type="subcellular location">
    <subcellularLocation>
        <location evidence="1">Endoplasmic reticulum membrane</location>
        <topology evidence="1">Single-pass type II membrane protein</topology>
    </subcellularLocation>
</comment>
<dbReference type="Proteomes" id="UP001208570">
    <property type="component" value="Unassembled WGS sequence"/>
</dbReference>
<evidence type="ECO:0000256" key="3">
    <source>
        <dbReference type="ARBA" id="ARBA00022692"/>
    </source>
</evidence>
<dbReference type="Pfam" id="PF14875">
    <property type="entry name" value="PIP49_N"/>
    <property type="match status" value="1"/>
</dbReference>
<gene>
    <name evidence="11" type="ORF">LSH36_504g00020</name>
</gene>